<feature type="transmembrane region" description="Helical" evidence="2">
    <location>
        <begin position="65"/>
        <end position="86"/>
    </location>
</feature>
<organism evidence="3 4">
    <name type="scientific">Mycoemilia scoparia</name>
    <dbReference type="NCBI Taxonomy" id="417184"/>
    <lineage>
        <taxon>Eukaryota</taxon>
        <taxon>Fungi</taxon>
        <taxon>Fungi incertae sedis</taxon>
        <taxon>Zoopagomycota</taxon>
        <taxon>Kickxellomycotina</taxon>
        <taxon>Kickxellomycetes</taxon>
        <taxon>Kickxellales</taxon>
        <taxon>Kickxellaceae</taxon>
        <taxon>Mycoemilia</taxon>
    </lineage>
</organism>
<evidence type="ECO:0000256" key="2">
    <source>
        <dbReference type="SAM" id="Phobius"/>
    </source>
</evidence>
<feature type="region of interest" description="Disordered" evidence="1">
    <location>
        <begin position="412"/>
        <end position="472"/>
    </location>
</feature>
<evidence type="ECO:0000313" key="3">
    <source>
        <dbReference type="EMBL" id="KAJ1912321.1"/>
    </source>
</evidence>
<dbReference type="EMBL" id="JANBPU010000356">
    <property type="protein sequence ID" value="KAJ1912321.1"/>
    <property type="molecule type" value="Genomic_DNA"/>
</dbReference>
<feature type="transmembrane region" description="Helical" evidence="2">
    <location>
        <begin position="318"/>
        <end position="339"/>
    </location>
</feature>
<feature type="transmembrane region" description="Helical" evidence="2">
    <location>
        <begin position="351"/>
        <end position="373"/>
    </location>
</feature>
<gene>
    <name evidence="3" type="ORF">H4219_005651</name>
</gene>
<comment type="caution">
    <text evidence="3">The sequence shown here is derived from an EMBL/GenBank/DDBJ whole genome shotgun (WGS) entry which is preliminary data.</text>
</comment>
<keyword evidence="2" id="KW-1133">Transmembrane helix</keyword>
<protein>
    <submittedName>
        <fullName evidence="3">Uncharacterized protein</fullName>
    </submittedName>
</protein>
<evidence type="ECO:0000256" key="1">
    <source>
        <dbReference type="SAM" id="MobiDB-lite"/>
    </source>
</evidence>
<reference evidence="3" key="1">
    <citation type="submission" date="2022-07" db="EMBL/GenBank/DDBJ databases">
        <title>Phylogenomic reconstructions and comparative analyses of Kickxellomycotina fungi.</title>
        <authorList>
            <person name="Reynolds N.K."/>
            <person name="Stajich J.E."/>
            <person name="Barry K."/>
            <person name="Grigoriev I.V."/>
            <person name="Crous P."/>
            <person name="Smith M.E."/>
        </authorList>
    </citation>
    <scope>NUCLEOTIDE SEQUENCE</scope>
    <source>
        <strain evidence="3">NBRC 100468</strain>
    </source>
</reference>
<feature type="transmembrane region" description="Helical" evidence="2">
    <location>
        <begin position="143"/>
        <end position="164"/>
    </location>
</feature>
<accession>A0A9W7ZT33</accession>
<feature type="transmembrane region" description="Helical" evidence="2">
    <location>
        <begin position="106"/>
        <end position="131"/>
    </location>
</feature>
<feature type="transmembrane region" description="Helical" evidence="2">
    <location>
        <begin position="35"/>
        <end position="53"/>
    </location>
</feature>
<sequence>MDTAAFLDKLFPDLADGFITISHAHVEHLTKALEIISWINIPLCLTIIIIVAVQSRHYDMLDKVSLRLSVVIALGDLVYSIVQIIFNMESFTDKLSEIQIRTLYLFQLIGFHLLVFATTCIAFHLHISTLLGKQTLARKFSPYYELVTIILSVVISHPILYTFVAIRKAKGMRLIIIADKSLSRLRMNTWLMYGTCAICLVYCLFICVIVVIRISKLWIHQSQSNRSIQMQAPETGYNPNNRYVSSHNAGPRGLAGSPHLNNNATTGAAAGGGGGSRLNMSLEKSRVASIGTGTGTGTGSNSLGARQAAKSLKYRRELSFAILRIALYCIVPMITTLWLPAYLSTPHPTAFFTNITLILPGLATMFNFAIFLINPQLDIMWKGIWDWVGTKMFCGTSNKPAVNNMSSHWSPLNESQHEINTPTQTGIPGDRISFSNDDKLDRIRGGGAPMRSLSFRNDPHSHYPPHNYHQGN</sequence>
<keyword evidence="2" id="KW-0812">Transmembrane</keyword>
<dbReference type="Proteomes" id="UP001150538">
    <property type="component" value="Unassembled WGS sequence"/>
</dbReference>
<evidence type="ECO:0000313" key="4">
    <source>
        <dbReference type="Proteomes" id="UP001150538"/>
    </source>
</evidence>
<name>A0A9W7ZT33_9FUNG</name>
<dbReference type="AlphaFoldDB" id="A0A9W7ZT33"/>
<keyword evidence="4" id="KW-1185">Reference proteome</keyword>
<feature type="compositionally biased region" description="Polar residues" evidence="1">
    <location>
        <begin position="412"/>
        <end position="426"/>
    </location>
</feature>
<dbReference type="OrthoDB" id="3251871at2759"/>
<keyword evidence="2" id="KW-0472">Membrane</keyword>
<proteinExistence type="predicted"/>
<feature type="transmembrane region" description="Helical" evidence="2">
    <location>
        <begin position="190"/>
        <end position="212"/>
    </location>
</feature>